<name>A0A1I7IH41_9FLAO</name>
<dbReference type="InterPro" id="IPR029062">
    <property type="entry name" value="Class_I_gatase-like"/>
</dbReference>
<feature type="transmembrane region" description="Helical" evidence="1">
    <location>
        <begin position="35"/>
        <end position="53"/>
    </location>
</feature>
<dbReference type="InterPro" id="IPR036465">
    <property type="entry name" value="vWFA_dom_sf"/>
</dbReference>
<keyword evidence="1" id="KW-1133">Transmembrane helix</keyword>
<dbReference type="RefSeq" id="WP_143106451.1">
    <property type="nucleotide sequence ID" value="NZ_FPBK01000016.1"/>
</dbReference>
<sequence>MNSITIIYLILALVAAAAIAFFYYKKQSQSNSLRWIFTVLRFLVLFLVLILLINPKIKHTSYTVEKPKLAVLLDNSSSLVTLEDSIKMKSQILEFIQNPDLRDKFDIEPYLFDEKLTAGDSLSFKGNTTDISKALRGLDKIHSNKTAPIVLFSDGNQTYGSDYTYAAQTIAQPVYTVVVGDTTNYEDLKVSTINVNKYAFYENEFPVEIFLNYQGTENRTANFKISNGNSIVFQKEVAFSGQQLSQKLNFTLKAKSIGVQQYKAEISILDNEKNTANNTKQFAVEVLDERTKVAIISDIVHPDLGALKKSIESNQQRSVSILKPSEVKDLNDYQLVILYQPTTSFQKVFSTLDQLDKNYFLITGSKTDWNFINSNQSIIQKDATTTEEIQGIYDSNFSSFLINEIPFSDFPPLTGYLGAARFNGESDVLLQQRVRNITLEDPLLATVEKNNRRFAYLFGENSWQWRAKSYLEAGDFIDYDEFIGKLVFYLASNKKKERLQVNAETFYYGNVLIDAAYFDKNYQFDPNAEVSIQLENTETKEKERFDMLLKNSYFEFNTNTLTPGVYNFNIHVKGENISKSGSVTLIGYNVEAQFYNADYKKMSKLSEVTQGEVTLLNNLKELKESLTNNTAYKPIQKAKETISPVISWELLLFVITALLAIEWFLRKYNGLI</sequence>
<keyword evidence="1" id="KW-0812">Transmembrane</keyword>
<dbReference type="STRING" id="1224947.SAMN05216480_11639"/>
<dbReference type="AlphaFoldDB" id="A0A1I7IH41"/>
<dbReference type="PANTHER" id="PTHR37947">
    <property type="entry name" value="BLL2462 PROTEIN"/>
    <property type="match status" value="1"/>
</dbReference>
<reference evidence="2 3" key="1">
    <citation type="submission" date="2016-10" db="EMBL/GenBank/DDBJ databases">
        <authorList>
            <person name="de Groot N.N."/>
        </authorList>
    </citation>
    <scope>NUCLEOTIDE SEQUENCE [LARGE SCALE GENOMIC DNA]</scope>
    <source>
        <strain evidence="2 3">CGMCC 1.12333</strain>
    </source>
</reference>
<feature type="transmembrane region" description="Helical" evidence="1">
    <location>
        <begin position="645"/>
        <end position="665"/>
    </location>
</feature>
<dbReference type="Proteomes" id="UP000199138">
    <property type="component" value="Unassembled WGS sequence"/>
</dbReference>
<feature type="transmembrane region" description="Helical" evidence="1">
    <location>
        <begin position="6"/>
        <end position="23"/>
    </location>
</feature>
<protein>
    <recommendedName>
        <fullName evidence="4">VWA domain-containing protein</fullName>
    </recommendedName>
</protein>
<dbReference type="EMBL" id="FPBK01000016">
    <property type="protein sequence ID" value="SFU72215.1"/>
    <property type="molecule type" value="Genomic_DNA"/>
</dbReference>
<dbReference type="PANTHER" id="PTHR37947:SF1">
    <property type="entry name" value="BLL2462 PROTEIN"/>
    <property type="match status" value="1"/>
</dbReference>
<proteinExistence type="predicted"/>
<dbReference type="SUPFAM" id="SSF52317">
    <property type="entry name" value="Class I glutamine amidotransferase-like"/>
    <property type="match status" value="1"/>
</dbReference>
<evidence type="ECO:0000256" key="1">
    <source>
        <dbReference type="SAM" id="Phobius"/>
    </source>
</evidence>
<dbReference type="SUPFAM" id="SSF53300">
    <property type="entry name" value="vWA-like"/>
    <property type="match status" value="1"/>
</dbReference>
<keyword evidence="1" id="KW-0472">Membrane</keyword>
<dbReference type="OrthoDB" id="9763076at2"/>
<evidence type="ECO:0000313" key="3">
    <source>
        <dbReference type="Proteomes" id="UP000199138"/>
    </source>
</evidence>
<evidence type="ECO:0008006" key="4">
    <source>
        <dbReference type="Google" id="ProtNLM"/>
    </source>
</evidence>
<organism evidence="2 3">
    <name type="scientific">Pustulibacterium marinum</name>
    <dbReference type="NCBI Taxonomy" id="1224947"/>
    <lineage>
        <taxon>Bacteria</taxon>
        <taxon>Pseudomonadati</taxon>
        <taxon>Bacteroidota</taxon>
        <taxon>Flavobacteriia</taxon>
        <taxon>Flavobacteriales</taxon>
        <taxon>Flavobacteriaceae</taxon>
        <taxon>Pustulibacterium</taxon>
    </lineage>
</organism>
<gene>
    <name evidence="2" type="ORF">SAMN05216480_11639</name>
</gene>
<keyword evidence="3" id="KW-1185">Reference proteome</keyword>
<evidence type="ECO:0000313" key="2">
    <source>
        <dbReference type="EMBL" id="SFU72215.1"/>
    </source>
</evidence>
<accession>A0A1I7IH41</accession>